<accession>B3VKH5</accession>
<dbReference type="GeneID" id="8050338"/>
<evidence type="ECO:0000256" key="4">
    <source>
        <dbReference type="ARBA" id="ARBA00018091"/>
    </source>
</evidence>
<evidence type="ECO:0000256" key="3">
    <source>
        <dbReference type="ARBA" id="ARBA00007202"/>
    </source>
</evidence>
<evidence type="ECO:0000256" key="8">
    <source>
        <dbReference type="ARBA" id="ARBA00023274"/>
    </source>
</evidence>
<evidence type="ECO:0000256" key="9">
    <source>
        <dbReference type="ARBA" id="ARBA00031336"/>
    </source>
</evidence>
<sequence length="287" mass="31881">MPPKENPILQGQEGGSGSHESNVERNAQHEASEQRRRPPRSTGGNHESQLEQRLTKLIDTLNEGRYNSNLQNISFEIGRPNLEPVLEMKRNPANPYGRFSVDELFKMPVSTVSNNMANTEEMAKISSALAGMGVPTEFVAEVILKMAIMCASVSSSAFLDPSGSIEFPGGAIPVDSVAAIMKRESGLRRVCRLYAPVVWNSMLVRKQPPSDWQAMGFPFNARYAAFDTFDYVTNAAAIQPVEGLIRLPTPAEYIAHNAHKRLAIDKSNRNEKFANLETEVHWRPSRD</sequence>
<dbReference type="OrthoDB" id="15901at10239"/>
<dbReference type="PRINTS" id="PR00232">
    <property type="entry name" value="POTXCARLCOAT"/>
</dbReference>
<comment type="similarity">
    <text evidence="3">Belongs to the potexviruses coat protein family.</text>
</comment>
<evidence type="ECO:0000313" key="13">
    <source>
        <dbReference type="Proteomes" id="UP000202554"/>
    </source>
</evidence>
<keyword evidence="13" id="KW-1185">Reference proteome</keyword>
<keyword evidence="6 12" id="KW-0167">Capsid protein</keyword>
<protein>
    <recommendedName>
        <fullName evidence="4">Capsid protein</fullName>
    </recommendedName>
    <alternativeName>
        <fullName evidence="9">Coat protein</fullName>
    </alternativeName>
</protein>
<dbReference type="KEGG" id="vg:8050338"/>
<evidence type="ECO:0000256" key="10">
    <source>
        <dbReference type="SAM" id="MobiDB-lite"/>
    </source>
</evidence>
<keyword evidence="7" id="KW-0946">Virion</keyword>
<dbReference type="EMBL" id="EU754720">
    <property type="protein sequence ID" value="ACE78185.2"/>
    <property type="molecule type" value="Genomic_RNA"/>
</dbReference>
<dbReference type="Pfam" id="PF00286">
    <property type="entry name" value="Flexi_CP"/>
    <property type="match status" value="1"/>
</dbReference>
<dbReference type="InterPro" id="IPR013569">
    <property type="entry name" value="Carlavirus_coat_N"/>
</dbReference>
<dbReference type="Pfam" id="PF08358">
    <property type="entry name" value="Flexi_CP_N"/>
    <property type="match status" value="1"/>
</dbReference>
<dbReference type="RefSeq" id="YP_002985640.1">
    <property type="nucleotide sequence ID" value="NC_012869.1"/>
</dbReference>
<dbReference type="InterPro" id="IPR000052">
    <property type="entry name" value="Pltvir_coat"/>
</dbReference>
<evidence type="ECO:0000256" key="5">
    <source>
        <dbReference type="ARBA" id="ARBA00022497"/>
    </source>
</evidence>
<comment type="subcellular location">
    <subcellularLocation>
        <location evidence="2">Virion</location>
    </subcellularLocation>
</comment>
<reference evidence="12 13" key="1">
    <citation type="journal article" date="2010" name="Arch. Virol.">
        <title>Characterization of hydrangea chlorotic mottle virus, a new member of the genus Carlavirus.</title>
        <authorList>
            <person name="Tang J."/>
            <person name="Harper S.J."/>
            <person name="Wei T."/>
            <person name="Clover G.R.G."/>
        </authorList>
    </citation>
    <scope>NUCLEOTIDE SEQUENCE [LARGE SCALE GENOMIC DNA]</scope>
    <source>
        <strain evidence="12">NZ</strain>
    </source>
</reference>
<keyword evidence="5" id="KW-1139">Helical capsid protein</keyword>
<evidence type="ECO:0000259" key="11">
    <source>
        <dbReference type="PROSITE" id="PS00418"/>
    </source>
</evidence>
<feature type="region of interest" description="Disordered" evidence="10">
    <location>
        <begin position="1"/>
        <end position="51"/>
    </location>
</feature>
<dbReference type="GO" id="GO:0005198">
    <property type="term" value="F:structural molecule activity"/>
    <property type="evidence" value="ECO:0007669"/>
    <property type="project" value="InterPro"/>
</dbReference>
<evidence type="ECO:0000256" key="6">
    <source>
        <dbReference type="ARBA" id="ARBA00022561"/>
    </source>
</evidence>
<keyword evidence="8" id="KW-0687">Ribonucleoprotein</keyword>
<evidence type="ECO:0000256" key="2">
    <source>
        <dbReference type="ARBA" id="ARBA00004328"/>
    </source>
</evidence>
<organism evidence="12 13">
    <name type="scientific">Hydrangea chlorotic mottle virus</name>
    <dbReference type="NCBI Taxonomy" id="375546"/>
    <lineage>
        <taxon>Viruses</taxon>
        <taxon>Riboviria</taxon>
        <taxon>Orthornavirae</taxon>
        <taxon>Kitrinoviricota</taxon>
        <taxon>Alsuviricetes</taxon>
        <taxon>Tymovirales</taxon>
        <taxon>Betaflexiviridae</taxon>
        <taxon>Quinvirinae</taxon>
        <taxon>Carlavirus</taxon>
        <taxon>Carlavirus hydrangeae</taxon>
    </lineage>
</organism>
<proteinExistence type="inferred from homology"/>
<dbReference type="Proteomes" id="UP000202554">
    <property type="component" value="Segment"/>
</dbReference>
<gene>
    <name evidence="12" type="primary">CP</name>
</gene>
<dbReference type="GO" id="GO:0019029">
    <property type="term" value="C:helical viral capsid"/>
    <property type="evidence" value="ECO:0007669"/>
    <property type="project" value="UniProtKB-KW"/>
</dbReference>
<name>B3VKH5_9VIRU</name>
<evidence type="ECO:0000256" key="1">
    <source>
        <dbReference type="ARBA" id="ARBA00004032"/>
    </source>
</evidence>
<evidence type="ECO:0000313" key="12">
    <source>
        <dbReference type="EMBL" id="ACE78185.2"/>
    </source>
</evidence>
<dbReference type="GO" id="GO:1990904">
    <property type="term" value="C:ribonucleoprotein complex"/>
    <property type="evidence" value="ECO:0007669"/>
    <property type="project" value="UniProtKB-KW"/>
</dbReference>
<dbReference type="PROSITE" id="PS00418">
    <property type="entry name" value="POTEX_CARLAVIRUS_COAT"/>
    <property type="match status" value="1"/>
</dbReference>
<evidence type="ECO:0000256" key="7">
    <source>
        <dbReference type="ARBA" id="ARBA00022844"/>
    </source>
</evidence>
<feature type="domain" description="Potexviruses and carlaviruses coat protein" evidence="11">
    <location>
        <begin position="222"/>
        <end position="237"/>
    </location>
</feature>
<comment type="function">
    <text evidence="1">Required for genome encapsidation. Forms ribonucleoprotein complexes along with TGB1 helicase and viral RNA.</text>
</comment>
<feature type="compositionally biased region" description="Basic and acidic residues" evidence="10">
    <location>
        <begin position="21"/>
        <end position="36"/>
    </location>
</feature>